<dbReference type="RefSeq" id="WP_311602242.1">
    <property type="nucleotide sequence ID" value="NZ_JAVREM010000049.1"/>
</dbReference>
<evidence type="ECO:0000313" key="2">
    <source>
        <dbReference type="EMBL" id="MDT0321897.1"/>
    </source>
</evidence>
<dbReference type="EMBL" id="JAVREM010000049">
    <property type="protein sequence ID" value="MDT0321897.1"/>
    <property type="molecule type" value="Genomic_DNA"/>
</dbReference>
<gene>
    <name evidence="2" type="ORF">RNC47_26530</name>
</gene>
<organism evidence="2 3">
    <name type="scientific">Streptomyces millisiae</name>
    <dbReference type="NCBI Taxonomy" id="3075542"/>
    <lineage>
        <taxon>Bacteria</taxon>
        <taxon>Bacillati</taxon>
        <taxon>Actinomycetota</taxon>
        <taxon>Actinomycetes</taxon>
        <taxon>Kitasatosporales</taxon>
        <taxon>Streptomycetaceae</taxon>
        <taxon>Streptomyces</taxon>
    </lineage>
</organism>
<keyword evidence="3" id="KW-1185">Reference proteome</keyword>
<proteinExistence type="predicted"/>
<sequence length="65" mass="7065">MAEQPQLNWFKSSYSGTPQNECVECAETAQHILVRDSKSVRGPRCGFSREAWAAFTVAVGSGSLS</sequence>
<dbReference type="Proteomes" id="UP001183420">
    <property type="component" value="Unassembled WGS sequence"/>
</dbReference>
<feature type="domain" description="DUF397" evidence="1">
    <location>
        <begin position="7"/>
        <end position="59"/>
    </location>
</feature>
<dbReference type="Pfam" id="PF04149">
    <property type="entry name" value="DUF397"/>
    <property type="match status" value="1"/>
</dbReference>
<reference evidence="3" key="1">
    <citation type="submission" date="2023-07" db="EMBL/GenBank/DDBJ databases">
        <title>30 novel species of actinomycetes from the DSMZ collection.</title>
        <authorList>
            <person name="Nouioui I."/>
        </authorList>
    </citation>
    <scope>NUCLEOTIDE SEQUENCE [LARGE SCALE GENOMIC DNA]</scope>
    <source>
        <strain evidence="3">DSM 44918</strain>
    </source>
</reference>
<comment type="caution">
    <text evidence="2">The sequence shown here is derived from an EMBL/GenBank/DDBJ whole genome shotgun (WGS) entry which is preliminary data.</text>
</comment>
<accession>A0ABU2LXI3</accession>
<protein>
    <submittedName>
        <fullName evidence="2">DUF397 domain-containing protein</fullName>
    </submittedName>
</protein>
<name>A0ABU2LXI3_9ACTN</name>
<evidence type="ECO:0000259" key="1">
    <source>
        <dbReference type="Pfam" id="PF04149"/>
    </source>
</evidence>
<evidence type="ECO:0000313" key="3">
    <source>
        <dbReference type="Proteomes" id="UP001183420"/>
    </source>
</evidence>
<dbReference type="InterPro" id="IPR007278">
    <property type="entry name" value="DUF397"/>
</dbReference>